<dbReference type="Proteomes" id="UP000855421">
    <property type="component" value="Unassembled WGS sequence"/>
</dbReference>
<dbReference type="SMART" id="SM00530">
    <property type="entry name" value="HTH_XRE"/>
    <property type="match status" value="1"/>
</dbReference>
<proteinExistence type="predicted"/>
<evidence type="ECO:0000313" key="3">
    <source>
        <dbReference type="EMBL" id="HAT4297965.1"/>
    </source>
</evidence>
<organism evidence="3 4">
    <name type="scientific">Clostridium perfringens</name>
    <dbReference type="NCBI Taxonomy" id="1502"/>
    <lineage>
        <taxon>Bacteria</taxon>
        <taxon>Bacillati</taxon>
        <taxon>Bacillota</taxon>
        <taxon>Clostridia</taxon>
        <taxon>Eubacteriales</taxon>
        <taxon>Clostridiaceae</taxon>
        <taxon>Clostridium</taxon>
    </lineage>
</organism>
<dbReference type="CDD" id="cd00093">
    <property type="entry name" value="HTH_XRE"/>
    <property type="match status" value="1"/>
</dbReference>
<dbReference type="PANTHER" id="PTHR46558">
    <property type="entry name" value="TRACRIPTIONAL REGULATORY PROTEIN-RELATED-RELATED"/>
    <property type="match status" value="1"/>
</dbReference>
<dbReference type="SUPFAM" id="SSF47413">
    <property type="entry name" value="lambda repressor-like DNA-binding domains"/>
    <property type="match status" value="1"/>
</dbReference>
<name>A0AAN5SEI6_CLOPF</name>
<comment type="caution">
    <text evidence="3">The sequence shown here is derived from an EMBL/GenBank/DDBJ whole genome shotgun (WGS) entry which is preliminary data.</text>
</comment>
<dbReference type="PROSITE" id="PS50943">
    <property type="entry name" value="HTH_CROC1"/>
    <property type="match status" value="1"/>
</dbReference>
<keyword evidence="1" id="KW-0238">DNA-binding</keyword>
<dbReference type="EMBL" id="DACTBT010000005">
    <property type="protein sequence ID" value="HAT4297965.1"/>
    <property type="molecule type" value="Genomic_DNA"/>
</dbReference>
<evidence type="ECO:0000256" key="1">
    <source>
        <dbReference type="ARBA" id="ARBA00023125"/>
    </source>
</evidence>
<dbReference type="RefSeq" id="WP_142711608.1">
    <property type="nucleotide sequence ID" value="NZ_CABHJA010000001.1"/>
</dbReference>
<dbReference type="InterPro" id="IPR010982">
    <property type="entry name" value="Lambda_DNA-bd_dom_sf"/>
</dbReference>
<sequence length="62" mass="7374">MNSLQKFRLSKNLSRNEIAKLLGISESYYTKIELGMRNPSYNFLKKFKSKFRCTLDEIFFAN</sequence>
<evidence type="ECO:0000259" key="2">
    <source>
        <dbReference type="PROSITE" id="PS50943"/>
    </source>
</evidence>
<dbReference type="AlphaFoldDB" id="A0AAN5SEI6"/>
<feature type="domain" description="HTH cro/C1-type" evidence="2">
    <location>
        <begin position="4"/>
        <end position="58"/>
    </location>
</feature>
<dbReference type="PANTHER" id="PTHR46558:SF4">
    <property type="entry name" value="DNA-BIDING PHAGE PROTEIN"/>
    <property type="match status" value="1"/>
</dbReference>
<protein>
    <submittedName>
        <fullName evidence="3">Helix-turn-helix transcriptional regulator</fullName>
    </submittedName>
</protein>
<dbReference type="Pfam" id="PF01381">
    <property type="entry name" value="HTH_3"/>
    <property type="match status" value="1"/>
</dbReference>
<gene>
    <name evidence="3" type="ORF">I9063_001315</name>
</gene>
<reference evidence="3" key="2">
    <citation type="submission" date="2020-07" db="EMBL/GenBank/DDBJ databases">
        <authorList>
            <consortium name="NCBI Pathogen Detection Project"/>
        </authorList>
    </citation>
    <scope>NUCLEOTIDE SEQUENCE</scope>
    <source>
        <strain evidence="3">C25</strain>
    </source>
</reference>
<evidence type="ECO:0000313" key="4">
    <source>
        <dbReference type="Proteomes" id="UP000855421"/>
    </source>
</evidence>
<dbReference type="InterPro" id="IPR001387">
    <property type="entry name" value="Cro/C1-type_HTH"/>
</dbReference>
<dbReference type="GO" id="GO:0003677">
    <property type="term" value="F:DNA binding"/>
    <property type="evidence" value="ECO:0007669"/>
    <property type="project" value="UniProtKB-KW"/>
</dbReference>
<accession>A0AAN5SEI6</accession>
<dbReference type="Gene3D" id="1.10.260.40">
    <property type="entry name" value="lambda repressor-like DNA-binding domains"/>
    <property type="match status" value="1"/>
</dbReference>
<reference evidence="3" key="1">
    <citation type="journal article" date="2018" name="Genome Biol.">
        <title>SKESA: strategic k-mer extension for scrupulous assemblies.</title>
        <authorList>
            <person name="Souvorov A."/>
            <person name="Agarwala R."/>
            <person name="Lipman D.J."/>
        </authorList>
    </citation>
    <scope>NUCLEOTIDE SEQUENCE</scope>
    <source>
        <strain evidence="3">C25</strain>
    </source>
</reference>